<feature type="coiled-coil region" evidence="1">
    <location>
        <begin position="5"/>
        <end position="63"/>
    </location>
</feature>
<proteinExistence type="predicted"/>
<evidence type="ECO:0000256" key="1">
    <source>
        <dbReference type="SAM" id="Coils"/>
    </source>
</evidence>
<gene>
    <name evidence="2" type="ORF">CRV08_16260</name>
</gene>
<protein>
    <submittedName>
        <fullName evidence="2">Methyl-accepting chemotaxis protein</fullName>
    </submittedName>
</protein>
<dbReference type="Proteomes" id="UP000290172">
    <property type="component" value="Unassembled WGS sequence"/>
</dbReference>
<dbReference type="EMBL" id="PDKJ01000126">
    <property type="protein sequence ID" value="RXJ61050.1"/>
    <property type="molecule type" value="Genomic_DNA"/>
</dbReference>
<evidence type="ECO:0000313" key="3">
    <source>
        <dbReference type="Proteomes" id="UP000290172"/>
    </source>
</evidence>
<dbReference type="AlphaFoldDB" id="A0A4Q0XU55"/>
<feature type="non-terminal residue" evidence="2">
    <location>
        <position position="166"/>
    </location>
</feature>
<evidence type="ECO:0000313" key="2">
    <source>
        <dbReference type="EMBL" id="RXJ61050.1"/>
    </source>
</evidence>
<accession>A0A4Q0XU55</accession>
<sequence length="166" mass="18495">MITGYEELNQNINLTIEKIEQVANASKEQEAGIVQINDAVNLLDRATQENAQVADQISKMSSDIANMSDSLVTAASRASFLQEAREEVCNVDLVYDTAKLKVNVLGLKDDVYSKLGSYEKWTTSSCYTVSDWIKEYLEINPSCDYSAIEDLEKLNVSLKGKLQELV</sequence>
<name>A0A4Q0XU55_9BACT</name>
<dbReference type="SUPFAM" id="SSF58104">
    <property type="entry name" value="Methyl-accepting chemotaxis protein (MCP) signaling domain"/>
    <property type="match status" value="1"/>
</dbReference>
<reference evidence="2 3" key="1">
    <citation type="submission" date="2017-10" db="EMBL/GenBank/DDBJ databases">
        <title>Genomics of the genus Arcobacter.</title>
        <authorList>
            <person name="Perez-Cataluna A."/>
            <person name="Figueras M.J."/>
        </authorList>
    </citation>
    <scope>NUCLEOTIDE SEQUENCE [LARGE SCALE GENOMIC DNA]</scope>
    <source>
        <strain evidence="2 3">CECT 8993</strain>
    </source>
</reference>
<organism evidence="2 3">
    <name type="scientific">Halarcobacter ebronensis</name>
    <dbReference type="NCBI Taxonomy" id="1462615"/>
    <lineage>
        <taxon>Bacteria</taxon>
        <taxon>Pseudomonadati</taxon>
        <taxon>Campylobacterota</taxon>
        <taxon>Epsilonproteobacteria</taxon>
        <taxon>Campylobacterales</taxon>
        <taxon>Arcobacteraceae</taxon>
        <taxon>Halarcobacter</taxon>
    </lineage>
</organism>
<dbReference type="Gene3D" id="1.10.287.950">
    <property type="entry name" value="Methyl-accepting chemotaxis protein"/>
    <property type="match status" value="1"/>
</dbReference>
<feature type="non-terminal residue" evidence="2">
    <location>
        <position position="1"/>
    </location>
</feature>
<comment type="caution">
    <text evidence="2">The sequence shown here is derived from an EMBL/GenBank/DDBJ whole genome shotgun (WGS) entry which is preliminary data.</text>
</comment>
<keyword evidence="1" id="KW-0175">Coiled coil</keyword>